<dbReference type="InterPro" id="IPR009061">
    <property type="entry name" value="DNA-bd_dom_put_sf"/>
</dbReference>
<dbReference type="EMBL" id="SNXS01000007">
    <property type="protein sequence ID" value="TDP62522.1"/>
    <property type="molecule type" value="Genomic_DNA"/>
</dbReference>
<accession>A0A4R6QIT1</accession>
<evidence type="ECO:0000256" key="1">
    <source>
        <dbReference type="ARBA" id="ARBA00022553"/>
    </source>
</evidence>
<dbReference type="AlphaFoldDB" id="A0A4R6QIT1"/>
<dbReference type="InterPro" id="IPR011006">
    <property type="entry name" value="CheY-like_superfamily"/>
</dbReference>
<feature type="modified residue" description="4-aspartylphosphate" evidence="2">
    <location>
        <position position="139"/>
    </location>
</feature>
<proteinExistence type="predicted"/>
<dbReference type="SUPFAM" id="SSF52172">
    <property type="entry name" value="CheY-like"/>
    <property type="match status" value="1"/>
</dbReference>
<dbReference type="CDD" id="cd00156">
    <property type="entry name" value="REC"/>
    <property type="match status" value="1"/>
</dbReference>
<keyword evidence="1 2" id="KW-0597">Phosphoprotein</keyword>
<dbReference type="Gene3D" id="3.40.50.2300">
    <property type="match status" value="1"/>
</dbReference>
<comment type="caution">
    <text evidence="4">The sequence shown here is derived from an EMBL/GenBank/DDBJ whole genome shotgun (WGS) entry which is preliminary data.</text>
</comment>
<dbReference type="GO" id="GO:0000160">
    <property type="term" value="P:phosphorelay signal transduction system"/>
    <property type="evidence" value="ECO:0007669"/>
    <property type="project" value="InterPro"/>
</dbReference>
<evidence type="ECO:0000313" key="5">
    <source>
        <dbReference type="Proteomes" id="UP000295361"/>
    </source>
</evidence>
<feature type="domain" description="Response regulatory" evidence="3">
    <location>
        <begin position="88"/>
        <end position="206"/>
    </location>
</feature>
<dbReference type="SUPFAM" id="SSF46955">
    <property type="entry name" value="Putative DNA-binding domain"/>
    <property type="match status" value="1"/>
</dbReference>
<sequence length="211" mass="22786">MPDHNTPAGSAVGDDYSTMEVARMLGLAVRSVQLMVDRGELSAWKTPGGHRRIARASVQAWLNQHSVPHAAAREIATPRPHGRAAPQRVLLIEDSVHYQNLTTLLLKQHFPAVELHLANDGIVGLAMYGQLQPQVLIVDILLPGIDGATLITSLRSQPQFAHSRLIVVTSLDEAQRAPYAFALAGVAVVHKPRLVTDLPPLLELALKQAGA</sequence>
<gene>
    <name evidence="4" type="ORF">DES47_107100</name>
</gene>
<dbReference type="InterPro" id="IPR041657">
    <property type="entry name" value="HTH_17"/>
</dbReference>
<dbReference type="PANTHER" id="PTHR44591">
    <property type="entry name" value="STRESS RESPONSE REGULATOR PROTEIN 1"/>
    <property type="match status" value="1"/>
</dbReference>
<dbReference type="Pfam" id="PF00072">
    <property type="entry name" value="Response_reg"/>
    <property type="match status" value="1"/>
</dbReference>
<organism evidence="4 5">
    <name type="scientific">Roseateles toxinivorans</name>
    <dbReference type="NCBI Taxonomy" id="270368"/>
    <lineage>
        <taxon>Bacteria</taxon>
        <taxon>Pseudomonadati</taxon>
        <taxon>Pseudomonadota</taxon>
        <taxon>Betaproteobacteria</taxon>
        <taxon>Burkholderiales</taxon>
        <taxon>Sphaerotilaceae</taxon>
        <taxon>Roseateles</taxon>
    </lineage>
</organism>
<evidence type="ECO:0000256" key="2">
    <source>
        <dbReference type="PROSITE-ProRule" id="PRU00169"/>
    </source>
</evidence>
<keyword evidence="5" id="KW-1185">Reference proteome</keyword>
<dbReference type="InterPro" id="IPR050595">
    <property type="entry name" value="Bact_response_regulator"/>
</dbReference>
<dbReference type="NCBIfam" id="TIGR01764">
    <property type="entry name" value="excise"/>
    <property type="match status" value="1"/>
</dbReference>
<dbReference type="Pfam" id="PF12728">
    <property type="entry name" value="HTH_17"/>
    <property type="match status" value="1"/>
</dbReference>
<reference evidence="4 5" key="1">
    <citation type="submission" date="2019-03" db="EMBL/GenBank/DDBJ databases">
        <title>Genomic Encyclopedia of Type Strains, Phase IV (KMG-IV): sequencing the most valuable type-strain genomes for metagenomic binning, comparative biology and taxonomic classification.</title>
        <authorList>
            <person name="Goeker M."/>
        </authorList>
    </citation>
    <scope>NUCLEOTIDE SEQUENCE [LARGE SCALE GENOMIC DNA]</scope>
    <source>
        <strain evidence="4 5">DSM 16998</strain>
    </source>
</reference>
<dbReference type="RefSeq" id="WP_133702986.1">
    <property type="nucleotide sequence ID" value="NZ_SNXS01000007.1"/>
</dbReference>
<dbReference type="GO" id="GO:0003677">
    <property type="term" value="F:DNA binding"/>
    <property type="evidence" value="ECO:0007669"/>
    <property type="project" value="InterPro"/>
</dbReference>
<evidence type="ECO:0000313" key="4">
    <source>
        <dbReference type="EMBL" id="TDP62522.1"/>
    </source>
</evidence>
<dbReference type="PANTHER" id="PTHR44591:SF3">
    <property type="entry name" value="RESPONSE REGULATORY DOMAIN-CONTAINING PROTEIN"/>
    <property type="match status" value="1"/>
</dbReference>
<name>A0A4R6QIT1_9BURK</name>
<dbReference type="Gene3D" id="1.10.1660.10">
    <property type="match status" value="1"/>
</dbReference>
<dbReference type="OrthoDB" id="5416564at2"/>
<dbReference type="InterPro" id="IPR010093">
    <property type="entry name" value="SinI_DNA-bd"/>
</dbReference>
<dbReference type="PROSITE" id="PS50110">
    <property type="entry name" value="RESPONSE_REGULATORY"/>
    <property type="match status" value="1"/>
</dbReference>
<dbReference type="InParanoid" id="A0A4R6QIT1"/>
<dbReference type="InterPro" id="IPR001789">
    <property type="entry name" value="Sig_transdc_resp-reg_receiver"/>
</dbReference>
<evidence type="ECO:0000259" key="3">
    <source>
        <dbReference type="PROSITE" id="PS50110"/>
    </source>
</evidence>
<dbReference type="SMART" id="SM00448">
    <property type="entry name" value="REC"/>
    <property type="match status" value="1"/>
</dbReference>
<protein>
    <submittedName>
        <fullName evidence="4">Excisionase family DNA binding protein</fullName>
    </submittedName>
</protein>
<dbReference type="Proteomes" id="UP000295361">
    <property type="component" value="Unassembled WGS sequence"/>
</dbReference>